<protein>
    <submittedName>
        <fullName evidence="2">Uncharacterized protein</fullName>
    </submittedName>
</protein>
<feature type="transmembrane region" description="Helical" evidence="1">
    <location>
        <begin position="77"/>
        <end position="98"/>
    </location>
</feature>
<dbReference type="AlphaFoldDB" id="A0A1H8Y8R7"/>
<dbReference type="EMBL" id="FOEF01000012">
    <property type="protein sequence ID" value="SEP48492.1"/>
    <property type="molecule type" value="Genomic_DNA"/>
</dbReference>
<evidence type="ECO:0000313" key="3">
    <source>
        <dbReference type="Proteomes" id="UP000198582"/>
    </source>
</evidence>
<dbReference type="Proteomes" id="UP000198582">
    <property type="component" value="Unassembled WGS sequence"/>
</dbReference>
<proteinExistence type="predicted"/>
<dbReference type="RefSeq" id="WP_091620770.1">
    <property type="nucleotide sequence ID" value="NZ_FOEF01000012.1"/>
</dbReference>
<sequence length="205" mass="22145">MVATDVIATQVVRALTTTVLQERGGLWQSPRGRLKKRLREAIGTAPDEPLGVLESLMAHADLSAFDARRASVWWGRAYYVLGVPAVILAATAGATGLATTTGRVVAAIIALVSAGLTAAATFLNSGEQRKSSDRLSAAWQELADDARLELLRRAQALKSGKTAEDVLGFEYWNRVLHLQRRKGRLLRGDLVAEESGAVQQTSNRR</sequence>
<evidence type="ECO:0000256" key="1">
    <source>
        <dbReference type="SAM" id="Phobius"/>
    </source>
</evidence>
<keyword evidence="1" id="KW-0812">Transmembrane</keyword>
<dbReference type="OrthoDB" id="10000805at2"/>
<keyword evidence="1" id="KW-1133">Transmembrane helix</keyword>
<keyword evidence="3" id="KW-1185">Reference proteome</keyword>
<keyword evidence="1" id="KW-0472">Membrane</keyword>
<feature type="transmembrane region" description="Helical" evidence="1">
    <location>
        <begin position="104"/>
        <end position="124"/>
    </location>
</feature>
<evidence type="ECO:0000313" key="2">
    <source>
        <dbReference type="EMBL" id="SEP48492.1"/>
    </source>
</evidence>
<accession>A0A1H8Y8R7</accession>
<organism evidence="2 3">
    <name type="scientific">Amycolatopsis saalfeldensis</name>
    <dbReference type="NCBI Taxonomy" id="394193"/>
    <lineage>
        <taxon>Bacteria</taxon>
        <taxon>Bacillati</taxon>
        <taxon>Actinomycetota</taxon>
        <taxon>Actinomycetes</taxon>
        <taxon>Pseudonocardiales</taxon>
        <taxon>Pseudonocardiaceae</taxon>
        <taxon>Amycolatopsis</taxon>
    </lineage>
</organism>
<reference evidence="2 3" key="1">
    <citation type="submission" date="2016-10" db="EMBL/GenBank/DDBJ databases">
        <authorList>
            <person name="de Groot N.N."/>
        </authorList>
    </citation>
    <scope>NUCLEOTIDE SEQUENCE [LARGE SCALE GENOMIC DNA]</scope>
    <source>
        <strain evidence="2 3">DSM 44993</strain>
    </source>
</reference>
<dbReference type="STRING" id="394193.SAMN04489732_11253"/>
<name>A0A1H8Y8R7_9PSEU</name>
<gene>
    <name evidence="2" type="ORF">SAMN04489732_11253</name>
</gene>